<protein>
    <recommendedName>
        <fullName evidence="1">HTH cro/C1-type domain-containing protein</fullName>
    </recommendedName>
</protein>
<keyword evidence="3" id="KW-1185">Reference proteome</keyword>
<accession>A0ABQ4CA76</accession>
<evidence type="ECO:0000313" key="3">
    <source>
        <dbReference type="Proteomes" id="UP000624325"/>
    </source>
</evidence>
<gene>
    <name evidence="2" type="ORF">Air01nite_57730</name>
</gene>
<dbReference type="Gene3D" id="1.10.260.40">
    <property type="entry name" value="lambda repressor-like DNA-binding domains"/>
    <property type="match status" value="1"/>
</dbReference>
<dbReference type="InterPro" id="IPR001387">
    <property type="entry name" value="Cro/C1-type_HTH"/>
</dbReference>
<dbReference type="Pfam" id="PF01381">
    <property type="entry name" value="HTH_3"/>
    <property type="match status" value="1"/>
</dbReference>
<dbReference type="PROSITE" id="PS50943">
    <property type="entry name" value="HTH_CROC1"/>
    <property type="match status" value="1"/>
</dbReference>
<dbReference type="Proteomes" id="UP000624325">
    <property type="component" value="Unassembled WGS sequence"/>
</dbReference>
<proteinExistence type="predicted"/>
<comment type="caution">
    <text evidence="2">The sequence shown here is derived from an EMBL/GenBank/DDBJ whole genome shotgun (WGS) entry which is preliminary data.</text>
</comment>
<organism evidence="2 3">
    <name type="scientific">Asanoa iriomotensis</name>
    <dbReference type="NCBI Taxonomy" id="234613"/>
    <lineage>
        <taxon>Bacteria</taxon>
        <taxon>Bacillati</taxon>
        <taxon>Actinomycetota</taxon>
        <taxon>Actinomycetes</taxon>
        <taxon>Micromonosporales</taxon>
        <taxon>Micromonosporaceae</taxon>
        <taxon>Asanoa</taxon>
    </lineage>
</organism>
<sequence length="190" mass="20197">MLSAAVVAALSYWPDYVPVPRQRVDISVLPPFFDGLLGELPWWNPAWRVVEVRHAWPCFTAVGSTRVVEVSVPGQVGGASPLPFSARVRFEGDRLVRFQAKVGDVVIGPAAAGAGEPEPDPFGVVIGKLIDARGLPDREVALRAGISRATVRALRRGWAPDPVIVARLAAALEVTPADLLAIAGLEGVAR</sequence>
<reference evidence="2 3" key="1">
    <citation type="submission" date="2021-01" db="EMBL/GenBank/DDBJ databases">
        <title>Whole genome shotgun sequence of Asanoa iriomotensis NBRC 100142.</title>
        <authorList>
            <person name="Komaki H."/>
            <person name="Tamura T."/>
        </authorList>
    </citation>
    <scope>NUCLEOTIDE SEQUENCE [LARGE SCALE GENOMIC DNA]</scope>
    <source>
        <strain evidence="2 3">NBRC 100142</strain>
    </source>
</reference>
<evidence type="ECO:0000259" key="1">
    <source>
        <dbReference type="PROSITE" id="PS50943"/>
    </source>
</evidence>
<feature type="domain" description="HTH cro/C1-type" evidence="1">
    <location>
        <begin position="138"/>
        <end position="179"/>
    </location>
</feature>
<dbReference type="SUPFAM" id="SSF47413">
    <property type="entry name" value="lambda repressor-like DNA-binding domains"/>
    <property type="match status" value="1"/>
</dbReference>
<dbReference type="CDD" id="cd00093">
    <property type="entry name" value="HTH_XRE"/>
    <property type="match status" value="1"/>
</dbReference>
<dbReference type="SMART" id="SM00530">
    <property type="entry name" value="HTH_XRE"/>
    <property type="match status" value="1"/>
</dbReference>
<dbReference type="EMBL" id="BONC01000051">
    <property type="protein sequence ID" value="GIF59678.1"/>
    <property type="molecule type" value="Genomic_DNA"/>
</dbReference>
<name>A0ABQ4CA76_9ACTN</name>
<dbReference type="InterPro" id="IPR010982">
    <property type="entry name" value="Lambda_DNA-bd_dom_sf"/>
</dbReference>
<evidence type="ECO:0000313" key="2">
    <source>
        <dbReference type="EMBL" id="GIF59678.1"/>
    </source>
</evidence>